<dbReference type="AlphaFoldDB" id="A0AAD4CZK5"/>
<evidence type="ECO:0000259" key="7">
    <source>
        <dbReference type="PROSITE" id="PS51194"/>
    </source>
</evidence>
<dbReference type="InterPro" id="IPR001650">
    <property type="entry name" value="Helicase_C-like"/>
</dbReference>
<feature type="compositionally biased region" description="Basic and acidic residues" evidence="5">
    <location>
        <begin position="192"/>
        <end position="208"/>
    </location>
</feature>
<dbReference type="PANTHER" id="PTHR45626:SF17">
    <property type="entry name" value="HELICASE-LIKE TRANSCRIPTION FACTOR"/>
    <property type="match status" value="1"/>
</dbReference>
<feature type="compositionally biased region" description="Acidic residues" evidence="5">
    <location>
        <begin position="643"/>
        <end position="653"/>
    </location>
</feature>
<keyword evidence="4" id="KW-0067">ATP-binding</keyword>
<dbReference type="GO" id="GO:0004386">
    <property type="term" value="F:helicase activity"/>
    <property type="evidence" value="ECO:0007669"/>
    <property type="project" value="UniProtKB-KW"/>
</dbReference>
<dbReference type="PANTHER" id="PTHR45626">
    <property type="entry name" value="TRANSCRIPTION TERMINATION FACTOR 2-RELATED"/>
    <property type="match status" value="1"/>
</dbReference>
<evidence type="ECO:0000256" key="2">
    <source>
        <dbReference type="ARBA" id="ARBA00022801"/>
    </source>
</evidence>
<dbReference type="InterPro" id="IPR049730">
    <property type="entry name" value="SNF2/RAD54-like_C"/>
</dbReference>
<dbReference type="Gene3D" id="3.40.50.10810">
    <property type="entry name" value="Tandem AAA-ATPase domain"/>
    <property type="match status" value="1"/>
</dbReference>
<accession>A0AAD4CZK5</accession>
<dbReference type="EMBL" id="VCAU01000003">
    <property type="protein sequence ID" value="KAF9894723.1"/>
    <property type="molecule type" value="Genomic_DNA"/>
</dbReference>
<dbReference type="InterPro" id="IPR027417">
    <property type="entry name" value="P-loop_NTPase"/>
</dbReference>
<sequence length="858" mass="95999">MTNSCDQELPETLDIDEKLLETVNIRRTLCDAKGALARSILAQQTVKNVQLPDNSSSSNLSQLSPPAPTIIDLDAIDPIQLLQKHGGTETGPNNQQTLDAADDPDDPTTWPERISRAEDDDDSKFVDAEFRFNSIFMPTMADRVKLEQARRQEEARKKRVAGRNALKEQGEEDSDDDQPEQPKNELFCVDEPEIKEMGPQEQASEEKKRQKPNRKPQNKLSAEERRKSMKLGLDVALGRAGLKPRGRTGKRKRANANSGPNKRSKKEDKQPEVSLESLLYTDVTGEGHASAIAAEKPDICGKNKEKALTQLLASIPSADQEDARSDKKKLIDASKQFTKSARRDEQGHWIVNGLLTRLFDYQLLGAAFMRDRENSGFPPFGGLLCDVMGFGKTIQALANIIDGMPSDAEDPVKTTLIVVPSHLITHWKTQIERHCKKGVVGRIAEYHAKSRILSITSSDAADILQTMGVIITTYEEVRKSYPTSKAPKDLTTEAQIVEWYNEIYQKEIGPLHQIKFLRIILDEGHMIKNHFSSVSVAVRALTAKYKWILTGTPVLNYIEEFYPQFDFLGVPNIKGYDDFVKNYCQCGPVEDISQEESSSATASQDATKKPSKEKKKTLTKKKTRTGMVAAVTTKASRGKKDEEGDNDDDDDEKDWISACGSQMPSAKLAKITEIISTWITEEPTVKIVVFTQFMAFVRILVGMCKSQGWKSASLHGKMSVGAREKSMNTFRTSGDVRVMIASLKAGGTGLDMTMANKCILVDLWWNEGIQQQAFCRLFRIGQEKAVEVIKLIAKETIDDYMRRLQTEKSEEITNTMGEAVLAERETFPDLLQMFGEVIEHENGGFIVQPRKRSRKGMV</sequence>
<evidence type="ECO:0000256" key="4">
    <source>
        <dbReference type="ARBA" id="ARBA00022840"/>
    </source>
</evidence>
<feature type="region of interest" description="Disordered" evidence="5">
    <location>
        <begin position="594"/>
        <end position="655"/>
    </location>
</feature>
<dbReference type="Gene3D" id="3.40.50.300">
    <property type="entry name" value="P-loop containing nucleotide triphosphate hydrolases"/>
    <property type="match status" value="1"/>
</dbReference>
<reference evidence="8" key="1">
    <citation type="journal article" date="2019" name="Beilstein J. Org. Chem.">
        <title>Nanangenines: drimane sesquiterpenoids as the dominant metabolite cohort of a novel Australian fungus, Aspergillus nanangensis.</title>
        <authorList>
            <person name="Lacey H.J."/>
            <person name="Gilchrist C.L.M."/>
            <person name="Crombie A."/>
            <person name="Kalaitzis J.A."/>
            <person name="Vuong D."/>
            <person name="Rutledge P.J."/>
            <person name="Turner P."/>
            <person name="Pitt J.I."/>
            <person name="Lacey E."/>
            <person name="Chooi Y.H."/>
            <person name="Piggott A.M."/>
        </authorList>
    </citation>
    <scope>NUCLEOTIDE SEQUENCE</scope>
    <source>
        <strain evidence="8">MST-FP2251</strain>
    </source>
</reference>
<dbReference type="InterPro" id="IPR014001">
    <property type="entry name" value="Helicase_ATP-bd"/>
</dbReference>
<feature type="region of interest" description="Disordered" evidence="5">
    <location>
        <begin position="84"/>
        <end position="121"/>
    </location>
</feature>
<dbReference type="SUPFAM" id="SSF52540">
    <property type="entry name" value="P-loop containing nucleoside triphosphate hydrolases"/>
    <property type="match status" value="2"/>
</dbReference>
<feature type="domain" description="Helicase C-terminal" evidence="7">
    <location>
        <begin position="670"/>
        <end position="827"/>
    </location>
</feature>
<evidence type="ECO:0000313" key="8">
    <source>
        <dbReference type="EMBL" id="KAF9894723.1"/>
    </source>
</evidence>
<evidence type="ECO:0000256" key="3">
    <source>
        <dbReference type="ARBA" id="ARBA00022806"/>
    </source>
</evidence>
<reference evidence="8" key="2">
    <citation type="submission" date="2020-02" db="EMBL/GenBank/DDBJ databases">
        <authorList>
            <person name="Gilchrist C.L.M."/>
            <person name="Chooi Y.-H."/>
        </authorList>
    </citation>
    <scope>NUCLEOTIDE SEQUENCE</scope>
    <source>
        <strain evidence="8">MST-FP2251</strain>
    </source>
</reference>
<proteinExistence type="predicted"/>
<dbReference type="CDD" id="cd18793">
    <property type="entry name" value="SF2_C_SNF"/>
    <property type="match status" value="1"/>
</dbReference>
<keyword evidence="3" id="KW-0347">Helicase</keyword>
<dbReference type="PROSITE" id="PS51194">
    <property type="entry name" value="HELICASE_CTER"/>
    <property type="match status" value="1"/>
</dbReference>
<feature type="compositionally biased region" description="Acidic residues" evidence="5">
    <location>
        <begin position="170"/>
        <end position="179"/>
    </location>
</feature>
<feature type="compositionally biased region" description="Basic residues" evidence="5">
    <location>
        <begin position="609"/>
        <end position="624"/>
    </location>
</feature>
<keyword evidence="1" id="KW-0547">Nucleotide-binding</keyword>
<keyword evidence="2" id="KW-0378">Hydrolase</keyword>
<feature type="compositionally biased region" description="Low complexity" evidence="5">
    <location>
        <begin position="595"/>
        <end position="605"/>
    </location>
</feature>
<dbReference type="InterPro" id="IPR038718">
    <property type="entry name" value="SNF2-like_sf"/>
</dbReference>
<dbReference type="Pfam" id="PF00176">
    <property type="entry name" value="SNF2-rel_dom"/>
    <property type="match status" value="1"/>
</dbReference>
<name>A0AAD4CZK5_ASPNN</name>
<evidence type="ECO:0000256" key="5">
    <source>
        <dbReference type="SAM" id="MobiDB-lite"/>
    </source>
</evidence>
<dbReference type="InterPro" id="IPR050628">
    <property type="entry name" value="SNF2_RAD54_helicase_TF"/>
</dbReference>
<evidence type="ECO:0000256" key="1">
    <source>
        <dbReference type="ARBA" id="ARBA00022741"/>
    </source>
</evidence>
<dbReference type="GO" id="GO:0006281">
    <property type="term" value="P:DNA repair"/>
    <property type="evidence" value="ECO:0007669"/>
    <property type="project" value="TreeGrafter"/>
</dbReference>
<gene>
    <name evidence="8" type="ORF">FE257_006613</name>
</gene>
<comment type="caution">
    <text evidence="8">The sequence shown here is derived from an EMBL/GenBank/DDBJ whole genome shotgun (WGS) entry which is preliminary data.</text>
</comment>
<feature type="compositionally biased region" description="Basic residues" evidence="5">
    <location>
        <begin position="242"/>
        <end position="254"/>
    </location>
</feature>
<dbReference type="CDD" id="cd18008">
    <property type="entry name" value="DEXDc_SHPRH-like"/>
    <property type="match status" value="1"/>
</dbReference>
<dbReference type="GO" id="GO:0016787">
    <property type="term" value="F:hydrolase activity"/>
    <property type="evidence" value="ECO:0007669"/>
    <property type="project" value="UniProtKB-KW"/>
</dbReference>
<evidence type="ECO:0000313" key="9">
    <source>
        <dbReference type="Proteomes" id="UP001194746"/>
    </source>
</evidence>
<dbReference type="InterPro" id="IPR000330">
    <property type="entry name" value="SNF2_N"/>
</dbReference>
<organism evidence="8 9">
    <name type="scientific">Aspergillus nanangensis</name>
    <dbReference type="NCBI Taxonomy" id="2582783"/>
    <lineage>
        <taxon>Eukaryota</taxon>
        <taxon>Fungi</taxon>
        <taxon>Dikarya</taxon>
        <taxon>Ascomycota</taxon>
        <taxon>Pezizomycotina</taxon>
        <taxon>Eurotiomycetes</taxon>
        <taxon>Eurotiomycetidae</taxon>
        <taxon>Eurotiales</taxon>
        <taxon>Aspergillaceae</taxon>
        <taxon>Aspergillus</taxon>
        <taxon>Aspergillus subgen. Circumdati</taxon>
    </lineage>
</organism>
<dbReference type="GO" id="GO:0005524">
    <property type="term" value="F:ATP binding"/>
    <property type="evidence" value="ECO:0007669"/>
    <property type="project" value="UniProtKB-KW"/>
</dbReference>
<feature type="region of interest" description="Disordered" evidence="5">
    <location>
        <begin position="154"/>
        <end position="274"/>
    </location>
</feature>
<dbReference type="SMART" id="SM00490">
    <property type="entry name" value="HELICc"/>
    <property type="match status" value="1"/>
</dbReference>
<evidence type="ECO:0000259" key="6">
    <source>
        <dbReference type="PROSITE" id="PS51192"/>
    </source>
</evidence>
<dbReference type="SMART" id="SM00487">
    <property type="entry name" value="DEXDc"/>
    <property type="match status" value="1"/>
</dbReference>
<protein>
    <submittedName>
        <fullName evidence="8">Uncharacterized protein</fullName>
    </submittedName>
</protein>
<dbReference type="Pfam" id="PF00271">
    <property type="entry name" value="Helicase_C"/>
    <property type="match status" value="1"/>
</dbReference>
<keyword evidence="9" id="KW-1185">Reference proteome</keyword>
<dbReference type="GO" id="GO:0008094">
    <property type="term" value="F:ATP-dependent activity, acting on DNA"/>
    <property type="evidence" value="ECO:0007669"/>
    <property type="project" value="TreeGrafter"/>
</dbReference>
<dbReference type="PROSITE" id="PS51192">
    <property type="entry name" value="HELICASE_ATP_BIND_1"/>
    <property type="match status" value="1"/>
</dbReference>
<dbReference type="Proteomes" id="UP001194746">
    <property type="component" value="Unassembled WGS sequence"/>
</dbReference>
<feature type="domain" description="Helicase ATP-binding" evidence="6">
    <location>
        <begin position="373"/>
        <end position="571"/>
    </location>
</feature>
<dbReference type="GO" id="GO:0005634">
    <property type="term" value="C:nucleus"/>
    <property type="evidence" value="ECO:0007669"/>
    <property type="project" value="TreeGrafter"/>
</dbReference>